<protein>
    <submittedName>
        <fullName evidence="1">Uncharacterized protein</fullName>
    </submittedName>
</protein>
<sequence length="167" mass="18674">MVGQTRAPRELCDQSLVGTASCFGFAVTDSSFPYGTGRQAFAYQMFLGDSYMHSQSIVRVTSMVSTSRRSLIMTSLFRLRPIPLTPKTRNIKKATASVTSNHGRYKLCNVEVLHGSPRRLRRFRGHQLQNGRNGNCADVIPRASRMSGNINVWSCWTIQWLGSRVTG</sequence>
<keyword evidence="2" id="KW-1185">Reference proteome</keyword>
<accession>A0A2T2NKS9</accession>
<reference evidence="1 2" key="1">
    <citation type="journal article" date="2018" name="Front. Microbiol.">
        <title>Genome-Wide Analysis of Corynespora cassiicola Leaf Fall Disease Putative Effectors.</title>
        <authorList>
            <person name="Lopez D."/>
            <person name="Ribeiro S."/>
            <person name="Label P."/>
            <person name="Fumanal B."/>
            <person name="Venisse J.S."/>
            <person name="Kohler A."/>
            <person name="de Oliveira R.R."/>
            <person name="Labutti K."/>
            <person name="Lipzen A."/>
            <person name="Lail K."/>
            <person name="Bauer D."/>
            <person name="Ohm R.A."/>
            <person name="Barry K.W."/>
            <person name="Spatafora J."/>
            <person name="Grigoriev I.V."/>
            <person name="Martin F.M."/>
            <person name="Pujade-Renaud V."/>
        </authorList>
    </citation>
    <scope>NUCLEOTIDE SEQUENCE [LARGE SCALE GENOMIC DNA]</scope>
    <source>
        <strain evidence="1 2">Philippines</strain>
    </source>
</reference>
<proteinExistence type="predicted"/>
<dbReference type="Proteomes" id="UP000240883">
    <property type="component" value="Unassembled WGS sequence"/>
</dbReference>
<evidence type="ECO:0000313" key="2">
    <source>
        <dbReference type="Proteomes" id="UP000240883"/>
    </source>
</evidence>
<dbReference type="EMBL" id="KZ678136">
    <property type="protein sequence ID" value="PSN65969.1"/>
    <property type="molecule type" value="Genomic_DNA"/>
</dbReference>
<gene>
    <name evidence="1" type="ORF">BS50DRAFT_402397</name>
</gene>
<dbReference type="AlphaFoldDB" id="A0A2T2NKS9"/>
<evidence type="ECO:0000313" key="1">
    <source>
        <dbReference type="EMBL" id="PSN65969.1"/>
    </source>
</evidence>
<name>A0A2T2NKS9_CORCC</name>
<organism evidence="1 2">
    <name type="scientific">Corynespora cassiicola Philippines</name>
    <dbReference type="NCBI Taxonomy" id="1448308"/>
    <lineage>
        <taxon>Eukaryota</taxon>
        <taxon>Fungi</taxon>
        <taxon>Dikarya</taxon>
        <taxon>Ascomycota</taxon>
        <taxon>Pezizomycotina</taxon>
        <taxon>Dothideomycetes</taxon>
        <taxon>Pleosporomycetidae</taxon>
        <taxon>Pleosporales</taxon>
        <taxon>Corynesporascaceae</taxon>
        <taxon>Corynespora</taxon>
    </lineage>
</organism>